<evidence type="ECO:0000256" key="1">
    <source>
        <dbReference type="SAM" id="MobiDB-lite"/>
    </source>
</evidence>
<feature type="region of interest" description="Disordered" evidence="1">
    <location>
        <begin position="1"/>
        <end position="23"/>
    </location>
</feature>
<protein>
    <submittedName>
        <fullName evidence="2">Uncharacterized protein</fullName>
    </submittedName>
</protein>
<organism evidence="2 3">
    <name type="scientific">Dipteronia dyeriana</name>
    <dbReference type="NCBI Taxonomy" id="168575"/>
    <lineage>
        <taxon>Eukaryota</taxon>
        <taxon>Viridiplantae</taxon>
        <taxon>Streptophyta</taxon>
        <taxon>Embryophyta</taxon>
        <taxon>Tracheophyta</taxon>
        <taxon>Spermatophyta</taxon>
        <taxon>Magnoliopsida</taxon>
        <taxon>eudicotyledons</taxon>
        <taxon>Gunneridae</taxon>
        <taxon>Pentapetalae</taxon>
        <taxon>rosids</taxon>
        <taxon>malvids</taxon>
        <taxon>Sapindales</taxon>
        <taxon>Sapindaceae</taxon>
        <taxon>Hippocastanoideae</taxon>
        <taxon>Acereae</taxon>
        <taxon>Dipteronia</taxon>
    </lineage>
</organism>
<evidence type="ECO:0000313" key="2">
    <source>
        <dbReference type="EMBL" id="KAK2649058.1"/>
    </source>
</evidence>
<gene>
    <name evidence="2" type="ORF">Ddye_016547</name>
</gene>
<dbReference type="AlphaFoldDB" id="A0AAD9U7Q0"/>
<sequence length="186" mass="21041">MIQDSDDSCASSEFSDFSEPDLPSEAYQVTNKSDLSLGPQIQVQILAELYSKPIPVIAYFDTCAHSTMMNPRVLPPDAWKKKDNEFLVADGQIFTTNLVSKYKVGIQFFPACTLWTHVIGTPLPDKDVLIGWDVYSQSKFIRIFPTGIRFKLEFKPFSSLLKIFPLSVIFTTSPRETLLLLHKQPC</sequence>
<proteinExistence type="predicted"/>
<keyword evidence="3" id="KW-1185">Reference proteome</keyword>
<name>A0AAD9U7Q0_9ROSI</name>
<reference evidence="2" key="1">
    <citation type="journal article" date="2023" name="Plant J.">
        <title>Genome sequences and population genomics provide insights into the demographic history, inbreeding, and mutation load of two 'living fossil' tree species of Dipteronia.</title>
        <authorList>
            <person name="Feng Y."/>
            <person name="Comes H.P."/>
            <person name="Chen J."/>
            <person name="Zhu S."/>
            <person name="Lu R."/>
            <person name="Zhang X."/>
            <person name="Li P."/>
            <person name="Qiu J."/>
            <person name="Olsen K.M."/>
            <person name="Qiu Y."/>
        </authorList>
    </citation>
    <scope>NUCLEOTIDE SEQUENCE</scope>
    <source>
        <strain evidence="2">KIB01</strain>
    </source>
</reference>
<accession>A0AAD9U7Q0</accession>
<evidence type="ECO:0000313" key="3">
    <source>
        <dbReference type="Proteomes" id="UP001280121"/>
    </source>
</evidence>
<dbReference type="EMBL" id="JANJYI010000005">
    <property type="protein sequence ID" value="KAK2649058.1"/>
    <property type="molecule type" value="Genomic_DNA"/>
</dbReference>
<dbReference type="Proteomes" id="UP001280121">
    <property type="component" value="Unassembled WGS sequence"/>
</dbReference>
<comment type="caution">
    <text evidence="2">The sequence shown here is derived from an EMBL/GenBank/DDBJ whole genome shotgun (WGS) entry which is preliminary data.</text>
</comment>